<dbReference type="InterPro" id="IPR052713">
    <property type="entry name" value="FeoA"/>
</dbReference>
<keyword evidence="1" id="KW-0408">Iron</keyword>
<dbReference type="InterPro" id="IPR038157">
    <property type="entry name" value="FeoA_core_dom"/>
</dbReference>
<dbReference type="Proteomes" id="UP001400965">
    <property type="component" value="Unassembled WGS sequence"/>
</dbReference>
<reference evidence="3 4" key="1">
    <citation type="journal article" date="2019" name="Int. J. Syst. Evol. Microbiol.">
        <title>The Global Catalogue of Microorganisms (GCM) 10K type strain sequencing project: providing services to taxonomists for standard genome sequencing and annotation.</title>
        <authorList>
            <consortium name="The Broad Institute Genomics Platform"/>
            <consortium name="The Broad Institute Genome Sequencing Center for Infectious Disease"/>
            <person name="Wu L."/>
            <person name="Ma J."/>
        </authorList>
    </citation>
    <scope>NUCLEOTIDE SEQUENCE [LARGE SCALE GENOMIC DNA]</scope>
    <source>
        <strain evidence="3 4">JCM 6486</strain>
    </source>
</reference>
<evidence type="ECO:0000259" key="2">
    <source>
        <dbReference type="SMART" id="SM00899"/>
    </source>
</evidence>
<dbReference type="EMBL" id="BAAACP010000007">
    <property type="protein sequence ID" value="GAA0863830.1"/>
    <property type="molecule type" value="Genomic_DNA"/>
</dbReference>
<feature type="domain" description="Ferrous iron transporter FeoA-like" evidence="2">
    <location>
        <begin position="1"/>
        <end position="72"/>
    </location>
</feature>
<dbReference type="Gene3D" id="2.30.30.90">
    <property type="match status" value="1"/>
</dbReference>
<dbReference type="Pfam" id="PF04023">
    <property type="entry name" value="FeoA"/>
    <property type="match status" value="1"/>
</dbReference>
<dbReference type="PANTHER" id="PTHR42954">
    <property type="entry name" value="FE(2+) TRANSPORT PROTEIN A"/>
    <property type="match status" value="1"/>
</dbReference>
<protein>
    <submittedName>
        <fullName evidence="3">Ferrous iron transport protein A</fullName>
    </submittedName>
</protein>
<accession>A0ABN1M3I8</accession>
<evidence type="ECO:0000313" key="4">
    <source>
        <dbReference type="Proteomes" id="UP001400965"/>
    </source>
</evidence>
<dbReference type="InterPro" id="IPR007167">
    <property type="entry name" value="Fe-transptr_FeoA-like"/>
</dbReference>
<dbReference type="SMART" id="SM00899">
    <property type="entry name" value="FeoA"/>
    <property type="match status" value="1"/>
</dbReference>
<name>A0ABN1M3I8_9FIRM</name>
<dbReference type="InterPro" id="IPR008988">
    <property type="entry name" value="Transcriptional_repressor_C"/>
</dbReference>
<organism evidence="3 4">
    <name type="scientific">Paraclostridium tenue</name>
    <dbReference type="NCBI Taxonomy" id="1737"/>
    <lineage>
        <taxon>Bacteria</taxon>
        <taxon>Bacillati</taxon>
        <taxon>Bacillota</taxon>
        <taxon>Clostridia</taxon>
        <taxon>Peptostreptococcales</taxon>
        <taxon>Peptostreptococcaceae</taxon>
        <taxon>Paraclostridium</taxon>
    </lineage>
</organism>
<comment type="caution">
    <text evidence="3">The sequence shown here is derived from an EMBL/GenBank/DDBJ whole genome shotgun (WGS) entry which is preliminary data.</text>
</comment>
<gene>
    <name evidence="3" type="ORF">GCM10008917_14940</name>
</gene>
<dbReference type="SUPFAM" id="SSF50037">
    <property type="entry name" value="C-terminal domain of transcriptional repressors"/>
    <property type="match status" value="1"/>
</dbReference>
<evidence type="ECO:0000313" key="3">
    <source>
        <dbReference type="EMBL" id="GAA0863830.1"/>
    </source>
</evidence>
<evidence type="ECO:0000256" key="1">
    <source>
        <dbReference type="ARBA" id="ARBA00023004"/>
    </source>
</evidence>
<keyword evidence="4" id="KW-1185">Reference proteome</keyword>
<dbReference type="RefSeq" id="WP_346044477.1">
    <property type="nucleotide sequence ID" value="NZ_BAAACP010000007.1"/>
</dbReference>
<sequence length="72" mass="8041">MSIYELNVGDSGVVDYIDGENDFTKRLLALGCTEGTHITLKKIAPLGDPIIINFRGFDIALRKKEAKYIKIK</sequence>
<proteinExistence type="predicted"/>
<dbReference type="PANTHER" id="PTHR42954:SF2">
    <property type="entry name" value="FE(2+) TRANSPORT PROTEIN A"/>
    <property type="match status" value="1"/>
</dbReference>